<feature type="region of interest" description="Disordered" evidence="1">
    <location>
        <begin position="386"/>
        <end position="423"/>
    </location>
</feature>
<feature type="region of interest" description="Disordered" evidence="1">
    <location>
        <begin position="154"/>
        <end position="251"/>
    </location>
</feature>
<dbReference type="PANTHER" id="PTHR21456:SF1">
    <property type="entry name" value="C2 NT-TYPE DOMAIN-CONTAINING PROTEIN"/>
    <property type="match status" value="1"/>
</dbReference>
<evidence type="ECO:0000313" key="4">
    <source>
        <dbReference type="Proteomes" id="UP000054549"/>
    </source>
</evidence>
<reference evidence="3 4" key="1">
    <citation type="submission" date="2014-04" db="EMBL/GenBank/DDBJ databases">
        <title>Evolutionary Origins and Diversification of the Mycorrhizal Mutualists.</title>
        <authorList>
            <consortium name="DOE Joint Genome Institute"/>
            <consortium name="Mycorrhizal Genomics Consortium"/>
            <person name="Kohler A."/>
            <person name="Kuo A."/>
            <person name="Nagy L.G."/>
            <person name="Floudas D."/>
            <person name="Copeland A."/>
            <person name="Barry K.W."/>
            <person name="Cichocki N."/>
            <person name="Veneault-Fourrey C."/>
            <person name="LaButti K."/>
            <person name="Lindquist E.A."/>
            <person name="Lipzen A."/>
            <person name="Lundell T."/>
            <person name="Morin E."/>
            <person name="Murat C."/>
            <person name="Riley R."/>
            <person name="Ohm R."/>
            <person name="Sun H."/>
            <person name="Tunlid A."/>
            <person name="Henrissat B."/>
            <person name="Grigoriev I.V."/>
            <person name="Hibbett D.S."/>
            <person name="Martin F."/>
        </authorList>
    </citation>
    <scope>NUCLEOTIDE SEQUENCE [LARGE SCALE GENOMIC DNA]</scope>
    <source>
        <strain evidence="3 4">Koide BX008</strain>
    </source>
</reference>
<dbReference type="EMBL" id="KN818238">
    <property type="protein sequence ID" value="KIL66044.1"/>
    <property type="molecule type" value="Genomic_DNA"/>
</dbReference>
<dbReference type="AlphaFoldDB" id="A0A0C2TGN5"/>
<evidence type="ECO:0000256" key="1">
    <source>
        <dbReference type="SAM" id="MobiDB-lite"/>
    </source>
</evidence>
<dbReference type="InParanoid" id="A0A0C2TGN5"/>
<feature type="region of interest" description="Disordered" evidence="1">
    <location>
        <begin position="550"/>
        <end position="572"/>
    </location>
</feature>
<feature type="domain" description="C2 NT-type" evidence="2">
    <location>
        <begin position="49"/>
        <end position="351"/>
    </location>
</feature>
<evidence type="ECO:0000313" key="3">
    <source>
        <dbReference type="EMBL" id="KIL66044.1"/>
    </source>
</evidence>
<dbReference type="Pfam" id="PF10358">
    <property type="entry name" value="NT-C2"/>
    <property type="match status" value="1"/>
</dbReference>
<feature type="compositionally biased region" description="Polar residues" evidence="1">
    <location>
        <begin position="563"/>
        <end position="572"/>
    </location>
</feature>
<dbReference type="InterPro" id="IPR039931">
    <property type="entry name" value="EEIG1/2-like"/>
</dbReference>
<keyword evidence="4" id="KW-1185">Reference proteome</keyword>
<dbReference type="PANTHER" id="PTHR21456">
    <property type="entry name" value="FAMILY WITH SEQUENCE SIMILARITY 102"/>
    <property type="match status" value="1"/>
</dbReference>
<feature type="compositionally biased region" description="Low complexity" evidence="1">
    <location>
        <begin position="166"/>
        <end position="184"/>
    </location>
</feature>
<dbReference type="PROSITE" id="PS51840">
    <property type="entry name" value="C2_NT"/>
    <property type="match status" value="1"/>
</dbReference>
<evidence type="ECO:0000259" key="2">
    <source>
        <dbReference type="PROSITE" id="PS51840"/>
    </source>
</evidence>
<protein>
    <recommendedName>
        <fullName evidence="2">C2 NT-type domain-containing protein</fullName>
    </recommendedName>
</protein>
<dbReference type="STRING" id="946122.A0A0C2TGN5"/>
<dbReference type="InterPro" id="IPR019448">
    <property type="entry name" value="NT-C2"/>
</dbReference>
<sequence>MPSLCQDDSHIKSGRLTVDNPLYVHKHSNRSAPNLLTATESVPSTHGLLQHFLPRHAYFRANLKIHQISNIPLVSGRFSVRWKFKNVHSPPRTKYGIFGLGKGRSRPNTPMVPIERLVSDKRNGMNDSTGSEPNIDDYPVPSVVISSSSDYASTSMSIRPSNLTQSHSRPSSDSSSSCRSNAISPIPFHDKFSPRLSPTGLHRPDRDGLSPAQPWSPPLSPWDDLQTARARPAKPTPLVTAQSTARDAASRGQTAIVDLKDYSVMWHHSVTTVLRLDVSRDSGMLAPSQLKLVVVQHPVRNDPESVPQNPRLGALYLNMAEYVDKGAVQRKYLLKESKINAILTLTIELECIGGSTSYKAPPLPKGEILNGITSLLERDFYYAEKNTPNGKETFPYPRQVSQSSTHSDMSLDSRRSDSPSAPFNVALLPGADGARDTQALIDALFNPLTTTEKVKQSPFTVYVSSEGQDNTHVQNPLHAMPKRNRQNPEAASMYSTGSSSEDAWTTARTVSSTSSVAPSVASSRKSSKVQHLQLSLAPYGIEIEPAQTSARSIKGWFKKRSGSRPSTPTTVT</sequence>
<dbReference type="HOGENOM" id="CLU_476446_0_0_1"/>
<gene>
    <name evidence="3" type="ORF">M378DRAFT_161272</name>
</gene>
<proteinExistence type="predicted"/>
<name>A0A0C2TGN5_AMAMK</name>
<feature type="compositionally biased region" description="Polar residues" evidence="1">
    <location>
        <begin position="487"/>
        <end position="500"/>
    </location>
</feature>
<dbReference type="OrthoDB" id="3365224at2759"/>
<feature type="region of interest" description="Disordered" evidence="1">
    <location>
        <begin position="469"/>
        <end position="500"/>
    </location>
</feature>
<organism evidence="3 4">
    <name type="scientific">Amanita muscaria (strain Koide BX008)</name>
    <dbReference type="NCBI Taxonomy" id="946122"/>
    <lineage>
        <taxon>Eukaryota</taxon>
        <taxon>Fungi</taxon>
        <taxon>Dikarya</taxon>
        <taxon>Basidiomycota</taxon>
        <taxon>Agaricomycotina</taxon>
        <taxon>Agaricomycetes</taxon>
        <taxon>Agaricomycetidae</taxon>
        <taxon>Agaricales</taxon>
        <taxon>Pluteineae</taxon>
        <taxon>Amanitaceae</taxon>
        <taxon>Amanita</taxon>
    </lineage>
</organism>
<feature type="region of interest" description="Disordered" evidence="1">
    <location>
        <begin position="98"/>
        <end position="140"/>
    </location>
</feature>
<dbReference type="Proteomes" id="UP000054549">
    <property type="component" value="Unassembled WGS sequence"/>
</dbReference>
<accession>A0A0C2TGN5</accession>